<gene>
    <name evidence="6" type="ORF">H9826_03060</name>
</gene>
<feature type="region of interest" description="Disordered" evidence="3">
    <location>
        <begin position="130"/>
        <end position="165"/>
    </location>
</feature>
<reference evidence="6" key="2">
    <citation type="submission" date="2021-04" db="EMBL/GenBank/DDBJ databases">
        <authorList>
            <person name="Gilroy R."/>
        </authorList>
    </citation>
    <scope>NUCLEOTIDE SEQUENCE</scope>
    <source>
        <strain evidence="6">CHK33-7979</strain>
    </source>
</reference>
<evidence type="ECO:0000259" key="5">
    <source>
        <dbReference type="Pfam" id="PF13490"/>
    </source>
</evidence>
<name>A0A9D1Z3Q6_9FIRM</name>
<accession>A0A9D1Z3Q6</accession>
<dbReference type="InterPro" id="IPR027383">
    <property type="entry name" value="Znf_put"/>
</dbReference>
<comment type="similarity">
    <text evidence="1">Belongs to the zinc-associated anti-sigma factor (ZAS) superfamily. Anti-sigma-W factor family.</text>
</comment>
<evidence type="ECO:0000256" key="4">
    <source>
        <dbReference type="SAM" id="Phobius"/>
    </source>
</evidence>
<evidence type="ECO:0000256" key="1">
    <source>
        <dbReference type="ARBA" id="ARBA00024353"/>
    </source>
</evidence>
<proteinExistence type="inferred from homology"/>
<dbReference type="AlphaFoldDB" id="A0A9D1Z3Q6"/>
<dbReference type="EMBL" id="DXCX01000032">
    <property type="protein sequence ID" value="HIY72946.1"/>
    <property type="molecule type" value="Genomic_DNA"/>
</dbReference>
<keyword evidence="4" id="KW-1133">Transmembrane helix</keyword>
<keyword evidence="4" id="KW-0812">Transmembrane</keyword>
<keyword evidence="4" id="KW-0472">Membrane</keyword>
<reference evidence="6" key="1">
    <citation type="journal article" date="2021" name="PeerJ">
        <title>Extensive microbial diversity within the chicken gut microbiome revealed by metagenomics and culture.</title>
        <authorList>
            <person name="Gilroy R."/>
            <person name="Ravi A."/>
            <person name="Getino M."/>
            <person name="Pursley I."/>
            <person name="Horton D.L."/>
            <person name="Alikhan N.F."/>
            <person name="Baker D."/>
            <person name="Gharbi K."/>
            <person name="Hall N."/>
            <person name="Watson M."/>
            <person name="Adriaenssens E.M."/>
            <person name="Foster-Nyarko E."/>
            <person name="Jarju S."/>
            <person name="Secka A."/>
            <person name="Antonio M."/>
            <person name="Oren A."/>
            <person name="Chaudhuri R.R."/>
            <person name="La Ragione R."/>
            <person name="Hildebrand F."/>
            <person name="Pallen M.J."/>
        </authorList>
    </citation>
    <scope>NUCLEOTIDE SEQUENCE</scope>
    <source>
        <strain evidence="6">CHK33-7979</strain>
    </source>
</reference>
<sequence length="314" mass="32199">MCDCDRALELISLRLDGELTPEELGELEAHLAGCGDCRRAEEELRALHTLLPELEEEAPQGLHQAIMDRIGGEKVVPLSRAKPTSHLRRWASLAAVFAVILLGAGAWQALQGGSATSGAAAPAALAPEVRDGTGSAAGGETGGKAKEAESTTAVVTSDAALPEESGDVAAQDAGAVLRMDPKGTETPAQEDGGGENSVVQAPQAVTFGLTPAEAAPSLESESDQGAVDTLKANCAAWLENSALEQRDRVDTGLASVAPITQGDLAAAVCDDAEGQALLDGTDWAVTLGDTSGHDFVVLLCDSQTLEVLGYVPIE</sequence>
<dbReference type="Proteomes" id="UP000886824">
    <property type="component" value="Unassembled WGS sequence"/>
</dbReference>
<comment type="caution">
    <text evidence="6">The sequence shown here is derived from an EMBL/GenBank/DDBJ whole genome shotgun (WGS) entry which is preliminary data.</text>
</comment>
<dbReference type="Gene3D" id="1.10.10.1320">
    <property type="entry name" value="Anti-sigma factor, zinc-finger domain"/>
    <property type="match status" value="1"/>
</dbReference>
<feature type="transmembrane region" description="Helical" evidence="4">
    <location>
        <begin position="90"/>
        <end position="110"/>
    </location>
</feature>
<evidence type="ECO:0000256" key="2">
    <source>
        <dbReference type="ARBA" id="ARBA00024438"/>
    </source>
</evidence>
<evidence type="ECO:0000256" key="3">
    <source>
        <dbReference type="SAM" id="MobiDB-lite"/>
    </source>
</evidence>
<dbReference type="Pfam" id="PF13490">
    <property type="entry name" value="zf-HC2"/>
    <property type="match status" value="1"/>
</dbReference>
<evidence type="ECO:0000313" key="6">
    <source>
        <dbReference type="EMBL" id="HIY72946.1"/>
    </source>
</evidence>
<protein>
    <recommendedName>
        <fullName evidence="2">Anti-sigma-W factor RsiW</fullName>
    </recommendedName>
</protein>
<evidence type="ECO:0000313" key="7">
    <source>
        <dbReference type="Proteomes" id="UP000886824"/>
    </source>
</evidence>
<feature type="domain" description="Putative zinc-finger" evidence="5">
    <location>
        <begin position="4"/>
        <end position="38"/>
    </location>
</feature>
<organism evidence="6 7">
    <name type="scientific">Candidatus Intestinimonas merdavium</name>
    <dbReference type="NCBI Taxonomy" id="2838622"/>
    <lineage>
        <taxon>Bacteria</taxon>
        <taxon>Bacillati</taxon>
        <taxon>Bacillota</taxon>
        <taxon>Clostridia</taxon>
        <taxon>Eubacteriales</taxon>
        <taxon>Intestinimonas</taxon>
    </lineage>
</organism>
<dbReference type="InterPro" id="IPR041916">
    <property type="entry name" value="Anti_sigma_zinc_sf"/>
</dbReference>